<reference evidence="3 4" key="1">
    <citation type="submission" date="2016-10" db="EMBL/GenBank/DDBJ databases">
        <authorList>
            <person name="de Groot N.N."/>
        </authorList>
    </citation>
    <scope>NUCLEOTIDE SEQUENCE [LARGE SCALE GENOMIC DNA]</scope>
    <source>
        <strain evidence="3 4">DSM 21668</strain>
    </source>
</reference>
<dbReference type="InterPro" id="IPR050789">
    <property type="entry name" value="Diverse_Enzym_Activities"/>
</dbReference>
<dbReference type="PANTHER" id="PTHR43283:SF18">
    <property type="match status" value="1"/>
</dbReference>
<dbReference type="SUPFAM" id="SSF56601">
    <property type="entry name" value="beta-lactamase/transpeptidase-like"/>
    <property type="match status" value="1"/>
</dbReference>
<name>A0A1G9RRY3_9BACT</name>
<dbReference type="OrthoDB" id="1357763at2"/>
<dbReference type="Proteomes" id="UP000198901">
    <property type="component" value="Unassembled WGS sequence"/>
</dbReference>
<feature type="domain" description="Beta-lactamase-related" evidence="2">
    <location>
        <begin position="38"/>
        <end position="365"/>
    </location>
</feature>
<evidence type="ECO:0000313" key="4">
    <source>
        <dbReference type="Proteomes" id="UP000198901"/>
    </source>
</evidence>
<evidence type="ECO:0000259" key="2">
    <source>
        <dbReference type="Pfam" id="PF00144"/>
    </source>
</evidence>
<dbReference type="STRING" id="563176.SAMN04488090_3016"/>
<dbReference type="AlphaFoldDB" id="A0A1G9RRY3"/>
<dbReference type="Pfam" id="PF00144">
    <property type="entry name" value="Beta-lactamase"/>
    <property type="match status" value="1"/>
</dbReference>
<keyword evidence="4" id="KW-1185">Reference proteome</keyword>
<dbReference type="RefSeq" id="WP_093203831.1">
    <property type="nucleotide sequence ID" value="NZ_FNGS01000005.1"/>
</dbReference>
<feature type="signal peptide" evidence="1">
    <location>
        <begin position="1"/>
        <end position="22"/>
    </location>
</feature>
<dbReference type="InterPro" id="IPR001466">
    <property type="entry name" value="Beta-lactam-related"/>
</dbReference>
<evidence type="ECO:0000313" key="3">
    <source>
        <dbReference type="EMBL" id="SDM26088.1"/>
    </source>
</evidence>
<proteinExistence type="predicted"/>
<dbReference type="EMBL" id="FNGS01000005">
    <property type="protein sequence ID" value="SDM26088.1"/>
    <property type="molecule type" value="Genomic_DNA"/>
</dbReference>
<dbReference type="Gene3D" id="3.40.710.10">
    <property type="entry name" value="DD-peptidase/beta-lactamase superfamily"/>
    <property type="match status" value="1"/>
</dbReference>
<dbReference type="PANTHER" id="PTHR43283">
    <property type="entry name" value="BETA-LACTAMASE-RELATED"/>
    <property type="match status" value="1"/>
</dbReference>
<keyword evidence="1" id="KW-0732">Signal</keyword>
<protein>
    <submittedName>
        <fullName evidence="3">CubicO group peptidase, beta-lactamase class C family</fullName>
    </submittedName>
</protein>
<organism evidence="3 4">
    <name type="scientific">Siphonobacter aquaeclarae</name>
    <dbReference type="NCBI Taxonomy" id="563176"/>
    <lineage>
        <taxon>Bacteria</taxon>
        <taxon>Pseudomonadati</taxon>
        <taxon>Bacteroidota</taxon>
        <taxon>Cytophagia</taxon>
        <taxon>Cytophagales</taxon>
        <taxon>Cytophagaceae</taxon>
        <taxon>Siphonobacter</taxon>
    </lineage>
</organism>
<accession>A0A1G9RRY3</accession>
<gene>
    <name evidence="3" type="ORF">SAMN04488090_3016</name>
</gene>
<sequence>MRSLLLLLFAAFCLLLSSAGTAQPIRRIDGSAIDAATLDQRVRDLMEKARVTGLCLTVYNNNQPVFAKTYGYAIAATKQPMTASTALYALSLSKAVFAHLVMQLVDRKVIDLDKPLVHYLPRSLMTYTFPGKLSSFKDLEGDGRYKKITARMCLDHTTGFPNFRWFEPDRKLRIKFEPGSRVSYSGEGLYLLQVILQEITGRSLESLAREYIFEPCGMKASSYVWQPQYEQAYAVGHDRKNDSTFFPRRTIANAAGSLTTTMDEFNRFYTLLINGRRLSKKSFHDMTHSQIRIRSVKQFGPLSWKDSTLNDNIQLGYGLGYVVLQSPHGRAYFKEGNDQGWGHYTIAFPDKKIAVVILTNSDNGEGIFKDLLKETIGDVYTPWYWENYIPWYER</sequence>
<evidence type="ECO:0000256" key="1">
    <source>
        <dbReference type="SAM" id="SignalP"/>
    </source>
</evidence>
<dbReference type="InterPro" id="IPR012338">
    <property type="entry name" value="Beta-lactam/transpept-like"/>
</dbReference>
<feature type="chain" id="PRO_5011563667" evidence="1">
    <location>
        <begin position="23"/>
        <end position="394"/>
    </location>
</feature>